<dbReference type="Pfam" id="PF07484">
    <property type="entry name" value="Collar"/>
    <property type="match status" value="1"/>
</dbReference>
<dbReference type="InterPro" id="IPR037053">
    <property type="entry name" value="Phage_tail_collar_dom_sf"/>
</dbReference>
<comment type="caution">
    <text evidence="3">The sequence shown here is derived from an EMBL/GenBank/DDBJ whole genome shotgun (WGS) entry which is preliminary data.</text>
</comment>
<proteinExistence type="predicted"/>
<evidence type="ECO:0000313" key="4">
    <source>
        <dbReference type="Proteomes" id="UP000257706"/>
    </source>
</evidence>
<evidence type="ECO:0000256" key="1">
    <source>
        <dbReference type="SAM" id="MobiDB-lite"/>
    </source>
</evidence>
<dbReference type="SUPFAM" id="SSF88874">
    <property type="entry name" value="Receptor-binding domain of short tail fibre protein gp12"/>
    <property type="match status" value="1"/>
</dbReference>
<reference evidence="3 4" key="1">
    <citation type="journal article" date="2018" name="Nat. Biotechnol.">
        <title>A standardized bacterial taxonomy based on genome phylogeny substantially revises the tree of life.</title>
        <authorList>
            <person name="Parks D.H."/>
            <person name="Chuvochina M."/>
            <person name="Waite D.W."/>
            <person name="Rinke C."/>
            <person name="Skarshewski A."/>
            <person name="Chaumeil P.A."/>
            <person name="Hugenholtz P."/>
        </authorList>
    </citation>
    <scope>NUCLEOTIDE SEQUENCE [LARGE SCALE GENOMIC DNA]</scope>
    <source>
        <strain evidence="3">UBA8739</strain>
    </source>
</reference>
<protein>
    <submittedName>
        <fullName evidence="3">Phage tail protein</fullName>
    </submittedName>
</protein>
<feature type="domain" description="Phage tail collar" evidence="2">
    <location>
        <begin position="37"/>
        <end position="93"/>
    </location>
</feature>
<dbReference type="EMBL" id="DMAI01000059">
    <property type="protein sequence ID" value="HAE46497.1"/>
    <property type="molecule type" value="Genomic_DNA"/>
</dbReference>
<name>A0A3B9IGT1_9PROT</name>
<sequence length="213" mass="22055">MRTASRALRSSIASRPPATGRSAADADRESLMYKYLGEIRLFAGDVAPSGWAFCNGQAMSMTEYPALYTVLTTKYGGDGIKTFNLPDLRGRIPVHIGQGPGVDSYYRLGQTFGEETVPLTTQQIPPHSHSFEVAATTADATAPAGAMLAEAPAQSGFTGLYTDTPLQPGTTGALAPQAIGSTGGGQAHPNVMPSTAINYIIAITGSIATAATS</sequence>
<dbReference type="Gene3D" id="3.90.1340.10">
    <property type="entry name" value="Phage tail collar domain"/>
    <property type="match status" value="1"/>
</dbReference>
<feature type="compositionally biased region" description="Low complexity" evidence="1">
    <location>
        <begin position="1"/>
        <end position="18"/>
    </location>
</feature>
<dbReference type="Proteomes" id="UP000257706">
    <property type="component" value="Unassembled WGS sequence"/>
</dbReference>
<dbReference type="InterPro" id="IPR011083">
    <property type="entry name" value="Phage_tail_collar_dom"/>
</dbReference>
<evidence type="ECO:0000259" key="2">
    <source>
        <dbReference type="Pfam" id="PF07484"/>
    </source>
</evidence>
<evidence type="ECO:0000313" key="3">
    <source>
        <dbReference type="EMBL" id="HAE46497.1"/>
    </source>
</evidence>
<organism evidence="3 4">
    <name type="scientific">Tistrella mobilis</name>
    <dbReference type="NCBI Taxonomy" id="171437"/>
    <lineage>
        <taxon>Bacteria</taxon>
        <taxon>Pseudomonadati</taxon>
        <taxon>Pseudomonadota</taxon>
        <taxon>Alphaproteobacteria</taxon>
        <taxon>Geminicoccales</taxon>
        <taxon>Geminicoccaceae</taxon>
        <taxon>Tistrella</taxon>
    </lineage>
</organism>
<feature type="region of interest" description="Disordered" evidence="1">
    <location>
        <begin position="1"/>
        <end position="23"/>
    </location>
</feature>
<accession>A0A3B9IGT1</accession>
<gene>
    <name evidence="3" type="ORF">DCK97_03660</name>
</gene>
<dbReference type="AlphaFoldDB" id="A0A3B9IGT1"/>